<dbReference type="InterPro" id="IPR036688">
    <property type="entry name" value="MoeA_C_domain_IV_sf"/>
</dbReference>
<dbReference type="STRING" id="1273541.Pyrde_0681"/>
<dbReference type="InterPro" id="IPR005110">
    <property type="entry name" value="MoeA_linker/N"/>
</dbReference>
<dbReference type="GO" id="GO:0005737">
    <property type="term" value="C:cytoplasm"/>
    <property type="evidence" value="ECO:0007669"/>
    <property type="project" value="TreeGrafter"/>
</dbReference>
<dbReference type="PROSITE" id="PS01078">
    <property type="entry name" value="MOCF_BIOSYNTHESIS_1"/>
    <property type="match status" value="1"/>
</dbReference>
<dbReference type="PANTHER" id="PTHR10192:SF19">
    <property type="entry name" value="MOLYBDOPTERIN BIOSYNTHESIS PROTEIN MJ0666-RELATED"/>
    <property type="match status" value="1"/>
</dbReference>
<evidence type="ECO:0000256" key="1">
    <source>
        <dbReference type="ARBA" id="ARBA00005046"/>
    </source>
</evidence>
<evidence type="ECO:0000313" key="5">
    <source>
        <dbReference type="Proteomes" id="UP000058613"/>
    </source>
</evidence>
<dbReference type="SUPFAM" id="SSF53218">
    <property type="entry name" value="Molybdenum cofactor biosynthesis proteins"/>
    <property type="match status" value="1"/>
</dbReference>
<dbReference type="PATRIC" id="fig|1273541.4.peg.734"/>
<organism evidence="4 5">
    <name type="scientific">Pyrodictium delaneyi</name>
    <dbReference type="NCBI Taxonomy" id="1273541"/>
    <lineage>
        <taxon>Archaea</taxon>
        <taxon>Thermoproteota</taxon>
        <taxon>Thermoprotei</taxon>
        <taxon>Desulfurococcales</taxon>
        <taxon>Pyrodictiaceae</taxon>
        <taxon>Pyrodictium</taxon>
    </lineage>
</organism>
<dbReference type="InterPro" id="IPR036135">
    <property type="entry name" value="MoeA_linker/N_sf"/>
</dbReference>
<sequence>MASRRVPRYLERLTPVNEAIQIVTSRVKPVEETVEAPVWEAIGLVLAEDVRAPHDFPPRPRAAYDGYAIRSSDTPGRLRVVGEATIGKVDVKYRVEPGTAVYVSTGAYLPDGADTVIPEEAVRREGDYIVVEKEFPAGKNFDPVGAYVRKGQVLLPRGYVVTMLDVAGLLDVAVTRVKVYRPISVGIIATGTELFEPVDPAEAEQRILRGEVAETTAKLIEWAIDRYTPWTVVEERILLPDNVDTIAWYLTRQMRHLDLVILTGGTGPSDVDPFYQLAEMLDGEVLFRGLFVKGGRPTSAMILPGGPLVLALSGHPVSALHGFIRLVYPVLKHMGNVVRGVEPPLPAIAELAGDIRAKRPQPVKVKLYLEDGKLYAEPLPLERQHSSVTVSNCEADGLAIVENRQYQRGERVPVMIYREPGQKEGEKREEA</sequence>
<dbReference type="CDD" id="cd00887">
    <property type="entry name" value="MoeA"/>
    <property type="match status" value="1"/>
</dbReference>
<dbReference type="Gene3D" id="2.40.340.10">
    <property type="entry name" value="MoeA, C-terminal, domain IV"/>
    <property type="match status" value="1"/>
</dbReference>
<dbReference type="OrthoDB" id="31371at2157"/>
<dbReference type="InterPro" id="IPR001453">
    <property type="entry name" value="MoaB/Mog_dom"/>
</dbReference>
<evidence type="ECO:0000313" key="4">
    <source>
        <dbReference type="EMBL" id="ALL00731.1"/>
    </source>
</evidence>
<dbReference type="SUPFAM" id="SSF63882">
    <property type="entry name" value="MoeA N-terminal region -like"/>
    <property type="match status" value="1"/>
</dbReference>
<keyword evidence="2" id="KW-0501">Molybdenum cofactor biosynthesis</keyword>
<dbReference type="SUPFAM" id="SSF63867">
    <property type="entry name" value="MoeA C-terminal domain-like"/>
    <property type="match status" value="1"/>
</dbReference>
<dbReference type="Gene3D" id="3.90.105.10">
    <property type="entry name" value="Molybdopterin biosynthesis moea protein, domain 2"/>
    <property type="match status" value="1"/>
</dbReference>
<evidence type="ECO:0000256" key="2">
    <source>
        <dbReference type="ARBA" id="ARBA00023150"/>
    </source>
</evidence>
<dbReference type="PANTHER" id="PTHR10192">
    <property type="entry name" value="MOLYBDOPTERIN BIOSYNTHESIS PROTEIN"/>
    <property type="match status" value="1"/>
</dbReference>
<dbReference type="SMART" id="SM00852">
    <property type="entry name" value="MoCF_biosynth"/>
    <property type="match status" value="1"/>
</dbReference>
<dbReference type="GO" id="GO:0006777">
    <property type="term" value="P:Mo-molybdopterin cofactor biosynthetic process"/>
    <property type="evidence" value="ECO:0007669"/>
    <property type="project" value="UniProtKB-KW"/>
</dbReference>
<dbReference type="InterPro" id="IPR038987">
    <property type="entry name" value="MoeA-like"/>
</dbReference>
<dbReference type="UniPathway" id="UPA00344"/>
<dbReference type="Gene3D" id="2.170.190.11">
    <property type="entry name" value="Molybdopterin biosynthesis moea protein, domain 3"/>
    <property type="match status" value="1"/>
</dbReference>
<evidence type="ECO:0000259" key="3">
    <source>
        <dbReference type="SMART" id="SM00852"/>
    </source>
</evidence>
<feature type="domain" description="MoaB/Mog" evidence="3">
    <location>
        <begin position="186"/>
        <end position="333"/>
    </location>
</feature>
<accession>A0A0P0N3L2</accession>
<dbReference type="Gene3D" id="3.40.980.10">
    <property type="entry name" value="MoaB/Mog-like domain"/>
    <property type="match status" value="1"/>
</dbReference>
<dbReference type="GeneID" id="26099017"/>
<gene>
    <name evidence="4" type="ORF">Pyrde_0681</name>
</gene>
<dbReference type="InterPro" id="IPR008284">
    <property type="entry name" value="MoCF_biosynth_CS"/>
</dbReference>
<comment type="pathway">
    <text evidence="1">Cofactor biosynthesis; molybdopterin biosynthesis.</text>
</comment>
<dbReference type="Pfam" id="PF00994">
    <property type="entry name" value="MoCF_biosynth"/>
    <property type="match status" value="1"/>
</dbReference>
<protein>
    <submittedName>
        <fullName evidence="4">Molybdopterin biosynthesis protein</fullName>
    </submittedName>
</protein>
<dbReference type="Pfam" id="PF03454">
    <property type="entry name" value="MoeA_C"/>
    <property type="match status" value="1"/>
</dbReference>
<dbReference type="KEGG" id="pdl:Pyrde_0681"/>
<proteinExistence type="predicted"/>
<name>A0A0P0N3L2_9CREN</name>
<dbReference type="InterPro" id="IPR005111">
    <property type="entry name" value="MoeA_C_domain_IV"/>
</dbReference>
<dbReference type="GO" id="GO:0061599">
    <property type="term" value="F:molybdopterin molybdotransferase activity"/>
    <property type="evidence" value="ECO:0007669"/>
    <property type="project" value="TreeGrafter"/>
</dbReference>
<dbReference type="AlphaFoldDB" id="A0A0P0N3L2"/>
<dbReference type="InterPro" id="IPR036425">
    <property type="entry name" value="MoaB/Mog-like_dom_sf"/>
</dbReference>
<dbReference type="RefSeq" id="WP_082419445.1">
    <property type="nucleotide sequence ID" value="NZ_CP013011.1"/>
</dbReference>
<dbReference type="Proteomes" id="UP000058613">
    <property type="component" value="Chromosome"/>
</dbReference>
<dbReference type="Pfam" id="PF03453">
    <property type="entry name" value="MoeA_N"/>
    <property type="match status" value="1"/>
</dbReference>
<reference evidence="4 5" key="1">
    <citation type="submission" date="2015-10" db="EMBL/GenBank/DDBJ databases">
        <title>Complete genome sequence of hyperthermophilic archaeon Pyrodictium delaneyi Su06.</title>
        <authorList>
            <person name="Jung J.-H."/>
            <person name="Lin J."/>
            <person name="Holden J.F."/>
            <person name="Park C.-S."/>
        </authorList>
    </citation>
    <scope>NUCLEOTIDE SEQUENCE [LARGE SCALE GENOMIC DNA]</scope>
    <source>
        <strain evidence="4 5">Su06</strain>
    </source>
</reference>
<dbReference type="EMBL" id="CP013011">
    <property type="protein sequence ID" value="ALL00731.1"/>
    <property type="molecule type" value="Genomic_DNA"/>
</dbReference>